<dbReference type="PANTHER" id="PTHR30337">
    <property type="entry name" value="COMPONENT OF ATP-DEPENDENT DSDNA EXONUCLEASE"/>
    <property type="match status" value="1"/>
</dbReference>
<dbReference type="EMBL" id="CADCUG010000126">
    <property type="protein sequence ID" value="CAA9348174.1"/>
    <property type="molecule type" value="Genomic_DNA"/>
</dbReference>
<dbReference type="SUPFAM" id="SSF56300">
    <property type="entry name" value="Metallo-dependent phosphatases"/>
    <property type="match status" value="1"/>
</dbReference>
<dbReference type="InterPro" id="IPR050535">
    <property type="entry name" value="DNA_Repair-Maintenance_Comp"/>
</dbReference>
<dbReference type="PIRSF" id="PIRSF033093">
    <property type="entry name" value="UCP_ML1119"/>
    <property type="match status" value="1"/>
</dbReference>
<reference evidence="2" key="1">
    <citation type="submission" date="2020-02" db="EMBL/GenBank/DDBJ databases">
        <authorList>
            <person name="Meier V. D."/>
        </authorList>
    </citation>
    <scope>NUCLEOTIDE SEQUENCE</scope>
    <source>
        <strain evidence="2">AVDCRST_MAG29</strain>
    </source>
</reference>
<evidence type="ECO:0000259" key="1">
    <source>
        <dbReference type="Pfam" id="PF00149"/>
    </source>
</evidence>
<accession>A0A6J4M4W2</accession>
<dbReference type="GO" id="GO:0016787">
    <property type="term" value="F:hydrolase activity"/>
    <property type="evidence" value="ECO:0007669"/>
    <property type="project" value="InterPro"/>
</dbReference>
<dbReference type="PANTHER" id="PTHR30337:SF0">
    <property type="entry name" value="NUCLEASE SBCCD SUBUNIT D"/>
    <property type="match status" value="1"/>
</dbReference>
<gene>
    <name evidence="2" type="ORF">AVDCRST_MAG29-2022</name>
</gene>
<dbReference type="InterPro" id="IPR029052">
    <property type="entry name" value="Metallo-depent_PP-like"/>
</dbReference>
<dbReference type="InterPro" id="IPR014577">
    <property type="entry name" value="UCP033093_metalloPase"/>
</dbReference>
<evidence type="ECO:0000313" key="2">
    <source>
        <dbReference type="EMBL" id="CAA9348174.1"/>
    </source>
</evidence>
<protein>
    <submittedName>
        <fullName evidence="2">DNA double-strand break repair protein Mre11</fullName>
    </submittedName>
</protein>
<organism evidence="2">
    <name type="scientific">uncultured Nocardioidaceae bacterium</name>
    <dbReference type="NCBI Taxonomy" id="253824"/>
    <lineage>
        <taxon>Bacteria</taxon>
        <taxon>Bacillati</taxon>
        <taxon>Actinomycetota</taxon>
        <taxon>Actinomycetes</taxon>
        <taxon>Propionibacteriales</taxon>
        <taxon>Nocardioidaceae</taxon>
        <taxon>environmental samples</taxon>
    </lineage>
</organism>
<dbReference type="Pfam" id="PF00149">
    <property type="entry name" value="Metallophos"/>
    <property type="match status" value="1"/>
</dbReference>
<feature type="domain" description="Calcineurin-like phosphoesterase" evidence="1">
    <location>
        <begin position="1"/>
        <end position="101"/>
    </location>
</feature>
<proteinExistence type="predicted"/>
<dbReference type="AlphaFoldDB" id="A0A6J4M4W2"/>
<dbReference type="Gene3D" id="3.60.21.10">
    <property type="match status" value="1"/>
</dbReference>
<dbReference type="InterPro" id="IPR004843">
    <property type="entry name" value="Calcineurin-like_PHP"/>
</dbReference>
<name>A0A6J4M4W2_9ACTN</name>
<sequence length="417" mass="44506">MRFVATADWQLGMTAHFLPPDARARFHQARFDAIRAIGRVASERGASFVLVCGDVFESNHLDRAVLSRAFEALRDVSVPVWLLPGNHDPLDAASIFDSDQFRDMCPEHVHVLRTPGTHQVLPGVEVVAAPWSSKRPVTDLVADACGSLRRCDDVLRVVAGHGATDAFGFDSDNPATIRLAALRKAIDDGCVQVAILGDRHSTTRLARDVWYPGAPEVTDRRETDPGNVLVVDVEQSGVVHVETVHTGQWRFLRTHRHLGSGADVDLLREWLAAQPAKERTAVWLSLEGTLSLTESAALDAALADASDLYAHVVVWSPSTDLHVLPDDEDMTQLGLTGFAAQTLTDLCAALGACAEVPPSADTAEPADGGAGSDGAASAGLAIPLPRAALGRAERELDDPDVAQAALGLLYRLAGGSR</sequence>